<feature type="region of interest" description="Disordered" evidence="1">
    <location>
        <begin position="414"/>
        <end position="437"/>
    </location>
</feature>
<evidence type="ECO:0008006" key="5">
    <source>
        <dbReference type="Google" id="ProtNLM"/>
    </source>
</evidence>
<dbReference type="RefSeq" id="WP_013354631.1">
    <property type="nucleotide sequence ID" value="NC_014921.1"/>
</dbReference>
<feature type="transmembrane region" description="Helical" evidence="2">
    <location>
        <begin position="87"/>
        <end position="109"/>
    </location>
</feature>
<name>A0AB32XC41_MYCFM</name>
<feature type="compositionally biased region" description="Basic and acidic residues" evidence="1">
    <location>
        <begin position="415"/>
        <end position="425"/>
    </location>
</feature>
<protein>
    <recommendedName>
        <fullName evidence="5">DUF3137 domain-containing protein</fullName>
    </recommendedName>
</protein>
<dbReference type="NCBIfam" id="NF045962">
    <property type="entry name" value="MAG2810_fam"/>
    <property type="match status" value="1"/>
</dbReference>
<dbReference type="AlphaFoldDB" id="A0AB32XC41"/>
<keyword evidence="2" id="KW-1133">Transmembrane helix</keyword>
<evidence type="ECO:0000313" key="3">
    <source>
        <dbReference type="EMBL" id="ADV34498.1"/>
    </source>
</evidence>
<dbReference type="KEGG" id="mfm:MfeM64YM_0500"/>
<sequence length="437" mass="51256">MSVSNKLISKEAFIRSKRPTINKLTTQLINNYYADKKKSKRINWAKGGLWSGVGIFLLGLLLLITTIALFALYFRKKETFFENNSEWFFGMLFGISLTLTIPGLIVLLIGQKAKKYVLKDVITKFDKYKLIKKLFNFFTLGYKENIVDENNKIHKNYDLINFYKNTHNFKNFEFGFAPIHKKYEQYEALTDNQYLKMQNVYYEGNIWHDLASINHKLKKQLIKAKSRTYGQLIEQKLSVKRFGIAVKLRELNPEVNVSFFDKDNFYTPSDYTSVELPKAYEKLLLKSNNHAVLKAWLDQKNNLEFLNEIFNELTISQISVPNTKANKKYLLNNLSFLIRNTEAFIWFDIPFELIDLIFEAKTINKEDIIETLTNKLMDDFYLIYLALQLLVPFGLEISVKEEIVNKPLESDLTFEGEKEQNKDNNQENNQTQSKNSK</sequence>
<accession>A0AB32XC41</accession>
<evidence type="ECO:0000313" key="4">
    <source>
        <dbReference type="Proteomes" id="UP000007473"/>
    </source>
</evidence>
<evidence type="ECO:0000256" key="2">
    <source>
        <dbReference type="SAM" id="Phobius"/>
    </source>
</evidence>
<dbReference type="Proteomes" id="UP000007473">
    <property type="component" value="Chromosome"/>
</dbReference>
<reference evidence="3 4" key="1">
    <citation type="journal article" date="2011" name="J. Bacteriol.">
        <title>Genome sequence of the repetitive-sequence-rich Mycoplasma fermentans strain M64.</title>
        <authorList>
            <person name="Shu H.W."/>
            <person name="Liu T.T."/>
            <person name="Chang H.Y."/>
            <person name="Liu Y.M."/>
            <person name="Wu K.M."/>
            <person name="Shu H.Y."/>
            <person name="Tsai S.F."/>
            <person name="Hsiao K.J."/>
            <person name="Hu W.S."/>
            <person name="Ng W.V."/>
        </authorList>
    </citation>
    <scope>NUCLEOTIDE SEQUENCE [LARGE SCALE GENOMIC DNA]</scope>
    <source>
        <strain evidence="3 4">M64</strain>
    </source>
</reference>
<feature type="transmembrane region" description="Helical" evidence="2">
    <location>
        <begin position="47"/>
        <end position="75"/>
    </location>
</feature>
<proteinExistence type="predicted"/>
<keyword evidence="2" id="KW-0812">Transmembrane</keyword>
<organism evidence="3 4">
    <name type="scientific">Mycoplasmopsis fermentans (strain M64)</name>
    <name type="common">Mycoplasma fermentans</name>
    <dbReference type="NCBI Taxonomy" id="943945"/>
    <lineage>
        <taxon>Bacteria</taxon>
        <taxon>Bacillati</taxon>
        <taxon>Mycoplasmatota</taxon>
        <taxon>Mycoplasmoidales</taxon>
        <taxon>Metamycoplasmataceae</taxon>
        <taxon>Mycoplasmopsis</taxon>
    </lineage>
</organism>
<gene>
    <name evidence="3" type="ordered locus">MfeM64YM_0500</name>
</gene>
<keyword evidence="2" id="KW-0472">Membrane</keyword>
<evidence type="ECO:0000256" key="1">
    <source>
        <dbReference type="SAM" id="MobiDB-lite"/>
    </source>
</evidence>
<dbReference type="EMBL" id="CP002458">
    <property type="protein sequence ID" value="ADV34498.1"/>
    <property type="molecule type" value="Genomic_DNA"/>
</dbReference>